<keyword evidence="3" id="KW-1185">Reference proteome</keyword>
<evidence type="ECO:0000313" key="3">
    <source>
        <dbReference type="Proteomes" id="UP000266906"/>
    </source>
</evidence>
<organism evidence="2 3">
    <name type="scientific">Kitasatospora cineracea</name>
    <dbReference type="NCBI Taxonomy" id="88074"/>
    <lineage>
        <taxon>Bacteria</taxon>
        <taxon>Bacillati</taxon>
        <taxon>Actinomycetota</taxon>
        <taxon>Actinomycetes</taxon>
        <taxon>Kitasatosporales</taxon>
        <taxon>Streptomycetaceae</taxon>
        <taxon>Kitasatospora</taxon>
    </lineage>
</organism>
<name>A0A3N4RV59_9ACTN</name>
<reference evidence="2 3" key="1">
    <citation type="submission" date="2018-11" db="EMBL/GenBank/DDBJ databases">
        <title>Sequencing the genomes of 1000 actinobacteria strains.</title>
        <authorList>
            <person name="Klenk H.-P."/>
        </authorList>
    </citation>
    <scope>NUCLEOTIDE SEQUENCE [LARGE SCALE GENOMIC DNA]</scope>
    <source>
        <strain evidence="2 3">DSM 44781</strain>
    </source>
</reference>
<dbReference type="Proteomes" id="UP000266906">
    <property type="component" value="Unassembled WGS sequence"/>
</dbReference>
<evidence type="ECO:0000256" key="1">
    <source>
        <dbReference type="SAM" id="MobiDB-lite"/>
    </source>
</evidence>
<gene>
    <name evidence="2" type="ORF">EDD38_0494</name>
</gene>
<feature type="compositionally biased region" description="Low complexity" evidence="1">
    <location>
        <begin position="89"/>
        <end position="120"/>
    </location>
</feature>
<feature type="region of interest" description="Disordered" evidence="1">
    <location>
        <begin position="1"/>
        <end position="274"/>
    </location>
</feature>
<evidence type="ECO:0000313" key="2">
    <source>
        <dbReference type="EMBL" id="RPE32247.1"/>
    </source>
</evidence>
<feature type="compositionally biased region" description="Low complexity" evidence="1">
    <location>
        <begin position="1"/>
        <end position="26"/>
    </location>
</feature>
<feature type="compositionally biased region" description="Low complexity" evidence="1">
    <location>
        <begin position="235"/>
        <end position="252"/>
    </location>
</feature>
<dbReference type="AlphaFoldDB" id="A0A3N4RV59"/>
<dbReference type="EMBL" id="RKQG01000001">
    <property type="protein sequence ID" value="RPE32247.1"/>
    <property type="molecule type" value="Genomic_DNA"/>
</dbReference>
<sequence length="274" mass="27365">MTNGSTTAASTIPSTPPSSTANPTTTDCSNRSTPANCRRRTPSARSTANSRRLDRADPTACTVNPATANTGDNTSDSTSALRRPLRNGSSASAAAAARTLSTRPSRGSAATARSARTAPSFDTAANSHASSATGPSPSTARAADSARTSTSACGSSRPAPPGRSASSPTIRNPNRSSSPDITRTSWPTPYPVSRRNAAFTTAGTTPPRPAAFCAPPGGNSANDTVSAPELSTNDSAPGPSGTPIPGSTPRTTADNNPPAGCDTSHTPAPGTFDA</sequence>
<feature type="compositionally biased region" description="Polar residues" evidence="1">
    <location>
        <begin position="219"/>
        <end position="234"/>
    </location>
</feature>
<accession>A0A3N4RV59</accession>
<feature type="compositionally biased region" description="Polar residues" evidence="1">
    <location>
        <begin position="61"/>
        <end position="80"/>
    </location>
</feature>
<feature type="compositionally biased region" description="Low complexity" evidence="1">
    <location>
        <begin position="127"/>
        <end position="168"/>
    </location>
</feature>
<proteinExistence type="predicted"/>
<feature type="compositionally biased region" description="Polar residues" evidence="1">
    <location>
        <begin position="169"/>
        <end position="187"/>
    </location>
</feature>
<protein>
    <submittedName>
        <fullName evidence="2">Uncharacterized protein</fullName>
    </submittedName>
</protein>
<comment type="caution">
    <text evidence="2">The sequence shown here is derived from an EMBL/GenBank/DDBJ whole genome shotgun (WGS) entry which is preliminary data.</text>
</comment>